<sequence>MESEEQIYINIEELKGDKRYRPEETGTKPVRTDAVAGKQTETWPLFKVSTVCLGLLCFLLLTTAIIISILYKKDFNQLSRDLANHTAENHRLLVQYQNLTDERDKLQTSLTVGKCPDGWRRFGCSCYFFSTSVSTWSRSKQMCQLHGADLVIINSQSEMMFLNKVRAHSKFWIGMDGMSSSYSNKWTDGSSLKTTYWQDGHPQIRHMRYSPSNQICAAFNSFAVGSFVRNIKSWTSESCNLFLRSVCKKEADMSLTSW</sequence>
<reference evidence="4" key="2">
    <citation type="submission" date="2025-09" db="UniProtKB">
        <authorList>
            <consortium name="Ensembl"/>
        </authorList>
    </citation>
    <scope>IDENTIFICATION</scope>
</reference>
<dbReference type="InterPro" id="IPR016187">
    <property type="entry name" value="CTDL_fold"/>
</dbReference>
<evidence type="ECO:0000256" key="1">
    <source>
        <dbReference type="SAM" id="Coils"/>
    </source>
</evidence>
<keyword evidence="1" id="KW-0175">Coiled coil</keyword>
<keyword evidence="5" id="KW-1185">Reference proteome</keyword>
<dbReference type="InterPro" id="IPR050111">
    <property type="entry name" value="C-type_lectin/snaclec_domain"/>
</dbReference>
<dbReference type="OrthoDB" id="6337382at2759"/>
<dbReference type="AlphaFoldDB" id="A0A3Q3GIM3"/>
<keyword evidence="2" id="KW-0812">Transmembrane</keyword>
<feature type="domain" description="C-type lectin" evidence="3">
    <location>
        <begin position="122"/>
        <end position="248"/>
    </location>
</feature>
<dbReference type="InParanoid" id="A0A3Q3GIM3"/>
<dbReference type="STRING" id="56723.ENSLBEP00000031409"/>
<dbReference type="GeneTree" id="ENSGT00940000167252"/>
<feature type="transmembrane region" description="Helical" evidence="2">
    <location>
        <begin position="48"/>
        <end position="71"/>
    </location>
</feature>
<dbReference type="Gene3D" id="3.10.100.10">
    <property type="entry name" value="Mannose-Binding Protein A, subunit A"/>
    <property type="match status" value="1"/>
</dbReference>
<dbReference type="Ensembl" id="ENSLBET00000032835.1">
    <property type="protein sequence ID" value="ENSLBEP00000031409.1"/>
    <property type="gene ID" value="ENSLBEG00000023705.1"/>
</dbReference>
<keyword evidence="2" id="KW-1133">Transmembrane helix</keyword>
<keyword evidence="2" id="KW-0472">Membrane</keyword>
<dbReference type="Pfam" id="PF00059">
    <property type="entry name" value="Lectin_C"/>
    <property type="match status" value="1"/>
</dbReference>
<dbReference type="PROSITE" id="PS50041">
    <property type="entry name" value="C_TYPE_LECTIN_2"/>
    <property type="match status" value="1"/>
</dbReference>
<dbReference type="Proteomes" id="UP000261660">
    <property type="component" value="Unplaced"/>
</dbReference>
<accession>A0A3Q3GIM3</accession>
<dbReference type="PANTHER" id="PTHR22803">
    <property type="entry name" value="MANNOSE, PHOSPHOLIPASE, LECTIN RECEPTOR RELATED"/>
    <property type="match status" value="1"/>
</dbReference>
<dbReference type="SUPFAM" id="SSF56436">
    <property type="entry name" value="C-type lectin-like"/>
    <property type="match status" value="1"/>
</dbReference>
<organism evidence="4 5">
    <name type="scientific">Labrus bergylta</name>
    <name type="common">ballan wrasse</name>
    <dbReference type="NCBI Taxonomy" id="56723"/>
    <lineage>
        <taxon>Eukaryota</taxon>
        <taxon>Metazoa</taxon>
        <taxon>Chordata</taxon>
        <taxon>Craniata</taxon>
        <taxon>Vertebrata</taxon>
        <taxon>Euteleostomi</taxon>
        <taxon>Actinopterygii</taxon>
        <taxon>Neopterygii</taxon>
        <taxon>Teleostei</taxon>
        <taxon>Neoteleostei</taxon>
        <taxon>Acanthomorphata</taxon>
        <taxon>Eupercaria</taxon>
        <taxon>Labriformes</taxon>
        <taxon>Labridae</taxon>
        <taxon>Labrus</taxon>
    </lineage>
</organism>
<evidence type="ECO:0000256" key="2">
    <source>
        <dbReference type="SAM" id="Phobius"/>
    </source>
</evidence>
<reference evidence="4" key="1">
    <citation type="submission" date="2025-08" db="UniProtKB">
        <authorList>
            <consortium name="Ensembl"/>
        </authorList>
    </citation>
    <scope>IDENTIFICATION</scope>
</reference>
<evidence type="ECO:0000259" key="3">
    <source>
        <dbReference type="PROSITE" id="PS50041"/>
    </source>
</evidence>
<evidence type="ECO:0000313" key="4">
    <source>
        <dbReference type="Ensembl" id="ENSLBEP00000031409.1"/>
    </source>
</evidence>
<evidence type="ECO:0000313" key="5">
    <source>
        <dbReference type="Proteomes" id="UP000261660"/>
    </source>
</evidence>
<proteinExistence type="predicted"/>
<dbReference type="InterPro" id="IPR001304">
    <property type="entry name" value="C-type_lectin-like"/>
</dbReference>
<feature type="coiled-coil region" evidence="1">
    <location>
        <begin position="82"/>
        <end position="109"/>
    </location>
</feature>
<protein>
    <submittedName>
        <fullName evidence="4">CD209 antigen-like protein E</fullName>
    </submittedName>
</protein>
<dbReference type="SMART" id="SM00034">
    <property type="entry name" value="CLECT"/>
    <property type="match status" value="1"/>
</dbReference>
<dbReference type="InterPro" id="IPR016186">
    <property type="entry name" value="C-type_lectin-like/link_sf"/>
</dbReference>
<name>A0A3Q3GIM3_9LABR</name>